<dbReference type="GO" id="GO:0008270">
    <property type="term" value="F:zinc ion binding"/>
    <property type="evidence" value="ECO:0007669"/>
    <property type="project" value="UniProtKB-KW"/>
</dbReference>
<feature type="compositionally biased region" description="Polar residues" evidence="6">
    <location>
        <begin position="356"/>
        <end position="378"/>
    </location>
</feature>
<comment type="caution">
    <text evidence="8">The sequence shown here is derived from an EMBL/GenBank/DDBJ whole genome shotgun (WGS) entry which is preliminary data.</text>
</comment>
<evidence type="ECO:0000256" key="3">
    <source>
        <dbReference type="ARBA" id="ARBA00022833"/>
    </source>
</evidence>
<keyword evidence="2 4" id="KW-0863">Zinc-finger</keyword>
<feature type="compositionally biased region" description="Basic and acidic residues" evidence="6">
    <location>
        <begin position="229"/>
        <end position="241"/>
    </location>
</feature>
<feature type="coiled-coil region" evidence="5">
    <location>
        <begin position="426"/>
        <end position="456"/>
    </location>
</feature>
<gene>
    <name evidence="8" type="ORF">EIP91_006142</name>
</gene>
<dbReference type="InterPro" id="IPR056444">
    <property type="entry name" value="Zn_ribbon_GRF_2"/>
</dbReference>
<evidence type="ECO:0000313" key="8">
    <source>
        <dbReference type="EMBL" id="TCD69829.1"/>
    </source>
</evidence>
<dbReference type="STRING" id="92696.A0A4R0RVG6"/>
<name>A0A4R0RVG6_9APHY</name>
<evidence type="ECO:0000256" key="4">
    <source>
        <dbReference type="PROSITE-ProRule" id="PRU01343"/>
    </source>
</evidence>
<dbReference type="Proteomes" id="UP000292702">
    <property type="component" value="Unassembled WGS sequence"/>
</dbReference>
<evidence type="ECO:0000259" key="7">
    <source>
        <dbReference type="PROSITE" id="PS51999"/>
    </source>
</evidence>
<evidence type="ECO:0000256" key="5">
    <source>
        <dbReference type="SAM" id="Coils"/>
    </source>
</evidence>
<reference evidence="8 9" key="1">
    <citation type="submission" date="2018-11" db="EMBL/GenBank/DDBJ databases">
        <title>Genome assembly of Steccherinum ochraceum LE-BIN_3174, the white-rot fungus of the Steccherinaceae family (The Residual Polyporoid clade, Polyporales, Basidiomycota).</title>
        <authorList>
            <person name="Fedorova T.V."/>
            <person name="Glazunova O.A."/>
            <person name="Landesman E.O."/>
            <person name="Moiseenko K.V."/>
            <person name="Psurtseva N.V."/>
            <person name="Savinova O.S."/>
            <person name="Shakhova N.V."/>
            <person name="Tyazhelova T.V."/>
            <person name="Vasina D.V."/>
        </authorList>
    </citation>
    <scope>NUCLEOTIDE SEQUENCE [LARGE SCALE GENOMIC DNA]</scope>
    <source>
        <strain evidence="8 9">LE-BIN_3174</strain>
    </source>
</reference>
<feature type="compositionally biased region" description="Polar residues" evidence="6">
    <location>
        <begin position="129"/>
        <end position="152"/>
    </location>
</feature>
<keyword evidence="1" id="KW-0479">Metal-binding</keyword>
<feature type="compositionally biased region" description="Acidic residues" evidence="6">
    <location>
        <begin position="198"/>
        <end position="213"/>
    </location>
</feature>
<dbReference type="EMBL" id="RWJN01000033">
    <property type="protein sequence ID" value="TCD69829.1"/>
    <property type="molecule type" value="Genomic_DNA"/>
</dbReference>
<keyword evidence="9" id="KW-1185">Reference proteome</keyword>
<accession>A0A4R0RVG6</accession>
<sequence length="456" mass="49899">MSQSNHPHRGDLVDDEGVVRCPHCRNPVMVLTSGPNAGHPGRQYFKCRICGDNPNQRFFYWADEPRVAGWGTPKPPNFSMSNVPSTPRPSQAQRAATSRGESSLSSSSTISPSKRPRGEDDGVAPATPSKRQATQSTATKVFTPAKTLTPSQKAKRLEEIAAVTAEKPSRPRVASGSTQEYATPESSQVSHAFSDTQSEYELEEKEIQTDPEVELNPFVDESGCGNSTNREDFLRGNHDPYDAFSDDEDMEVENAIQRSVYDPSVVGESPPVSPVTPRHPRQASHAFSEIGLARSGNMIANLMPTPPNTSQRPTRVGRASMSQDVDEDENKNGGASHTPTKVPSSYKGKEKAVPNCAQSDAQPTASTSRLQRQGSTAHRVSPSSSPSGAVTSDAVEAIHQVLAENERLQRAERALRSIIRSRNEAIESRDRENEHLREEISRLRQQIKDLEDALNQ</sequence>
<feature type="domain" description="GRF-type" evidence="7">
    <location>
        <begin position="21"/>
        <end position="65"/>
    </location>
</feature>
<evidence type="ECO:0000313" key="9">
    <source>
        <dbReference type="Proteomes" id="UP000292702"/>
    </source>
</evidence>
<organism evidence="8 9">
    <name type="scientific">Steccherinum ochraceum</name>
    <dbReference type="NCBI Taxonomy" id="92696"/>
    <lineage>
        <taxon>Eukaryota</taxon>
        <taxon>Fungi</taxon>
        <taxon>Dikarya</taxon>
        <taxon>Basidiomycota</taxon>
        <taxon>Agaricomycotina</taxon>
        <taxon>Agaricomycetes</taxon>
        <taxon>Polyporales</taxon>
        <taxon>Steccherinaceae</taxon>
        <taxon>Steccherinum</taxon>
    </lineage>
</organism>
<protein>
    <recommendedName>
        <fullName evidence="7">GRF-type domain-containing protein</fullName>
    </recommendedName>
</protein>
<proteinExistence type="predicted"/>
<evidence type="ECO:0000256" key="1">
    <source>
        <dbReference type="ARBA" id="ARBA00022723"/>
    </source>
</evidence>
<keyword evidence="3" id="KW-0862">Zinc</keyword>
<dbReference type="AlphaFoldDB" id="A0A4R0RVG6"/>
<feature type="region of interest" description="Disordered" evidence="6">
    <location>
        <begin position="72"/>
        <end position="245"/>
    </location>
</feature>
<evidence type="ECO:0000256" key="2">
    <source>
        <dbReference type="ARBA" id="ARBA00022771"/>
    </source>
</evidence>
<dbReference type="Pfam" id="PF23549">
    <property type="entry name" value="Zn_ribbon_GRF_2"/>
    <property type="match status" value="1"/>
</dbReference>
<feature type="compositionally biased region" description="Polar residues" evidence="6">
    <location>
        <begin position="333"/>
        <end position="343"/>
    </location>
</feature>
<keyword evidence="5" id="KW-0175">Coiled coil</keyword>
<feature type="compositionally biased region" description="Polar residues" evidence="6">
    <location>
        <begin position="78"/>
        <end position="96"/>
    </location>
</feature>
<feature type="region of interest" description="Disordered" evidence="6">
    <location>
        <begin position="259"/>
        <end position="391"/>
    </location>
</feature>
<dbReference type="PROSITE" id="PS51999">
    <property type="entry name" value="ZF_GRF"/>
    <property type="match status" value="1"/>
</dbReference>
<evidence type="ECO:0000256" key="6">
    <source>
        <dbReference type="SAM" id="MobiDB-lite"/>
    </source>
</evidence>
<dbReference type="InterPro" id="IPR010666">
    <property type="entry name" value="Znf_GRF"/>
</dbReference>
<feature type="compositionally biased region" description="Low complexity" evidence="6">
    <location>
        <begin position="98"/>
        <end position="113"/>
    </location>
</feature>
<feature type="compositionally biased region" description="Polar residues" evidence="6">
    <location>
        <begin position="175"/>
        <end position="197"/>
    </location>
</feature>